<proteinExistence type="predicted"/>
<evidence type="ECO:0000313" key="2">
    <source>
        <dbReference type="EMBL" id="CAA9544837.1"/>
    </source>
</evidence>
<dbReference type="EMBL" id="CADCWF010000073">
    <property type="protein sequence ID" value="CAA9544837.1"/>
    <property type="molecule type" value="Genomic_DNA"/>
</dbReference>
<accession>A0A6J4UCP7</accession>
<gene>
    <name evidence="2" type="ORF">AVDCRST_MAG59-1191</name>
</gene>
<feature type="region of interest" description="Disordered" evidence="1">
    <location>
        <begin position="1"/>
        <end position="39"/>
    </location>
</feature>
<evidence type="ECO:0000256" key="1">
    <source>
        <dbReference type="SAM" id="MobiDB-lite"/>
    </source>
</evidence>
<organism evidence="2">
    <name type="scientific">uncultured Thermomicrobiales bacterium</name>
    <dbReference type="NCBI Taxonomy" id="1645740"/>
    <lineage>
        <taxon>Bacteria</taxon>
        <taxon>Pseudomonadati</taxon>
        <taxon>Thermomicrobiota</taxon>
        <taxon>Thermomicrobia</taxon>
        <taxon>Thermomicrobiales</taxon>
        <taxon>environmental samples</taxon>
    </lineage>
</organism>
<sequence>DPPPPGDAEAGPGRSAMACRGDSSAGTRRRRRLQRNVVV</sequence>
<feature type="non-terminal residue" evidence="2">
    <location>
        <position position="1"/>
    </location>
</feature>
<reference evidence="2" key="1">
    <citation type="submission" date="2020-02" db="EMBL/GenBank/DDBJ databases">
        <authorList>
            <person name="Meier V. D."/>
        </authorList>
    </citation>
    <scope>NUCLEOTIDE SEQUENCE</scope>
    <source>
        <strain evidence="2">AVDCRST_MAG59</strain>
    </source>
</reference>
<dbReference type="AlphaFoldDB" id="A0A6J4UCP7"/>
<feature type="non-terminal residue" evidence="2">
    <location>
        <position position="39"/>
    </location>
</feature>
<name>A0A6J4UCP7_9BACT</name>
<protein>
    <submittedName>
        <fullName evidence="2">Uncharacterized protein</fullName>
    </submittedName>
</protein>
<feature type="compositionally biased region" description="Basic residues" evidence="1">
    <location>
        <begin position="27"/>
        <end position="39"/>
    </location>
</feature>